<evidence type="ECO:0000313" key="3">
    <source>
        <dbReference type="EMBL" id="QGU27509.1"/>
    </source>
</evidence>
<dbReference type="RefSeq" id="WP_156242005.1">
    <property type="nucleotide sequence ID" value="NZ_BAAAZL010000004.1"/>
</dbReference>
<dbReference type="CDD" id="cd02972">
    <property type="entry name" value="DsbA_family"/>
    <property type="match status" value="1"/>
</dbReference>
<dbReference type="KEGG" id="moj:D7D94_07405"/>
<dbReference type="EMBL" id="CP032550">
    <property type="protein sequence ID" value="QGU27509.1"/>
    <property type="molecule type" value="Genomic_DNA"/>
</dbReference>
<gene>
    <name evidence="3" type="ORF">D7D94_07405</name>
</gene>
<protein>
    <submittedName>
        <fullName evidence="3">DsbA family protein</fullName>
    </submittedName>
</protein>
<keyword evidence="4" id="KW-1185">Reference proteome</keyword>
<dbReference type="InterPro" id="IPR012336">
    <property type="entry name" value="Thioredoxin-like_fold"/>
</dbReference>
<dbReference type="Gene3D" id="3.40.30.10">
    <property type="entry name" value="Glutaredoxin"/>
    <property type="match status" value="1"/>
</dbReference>
<dbReference type="OrthoDB" id="117402at2"/>
<dbReference type="SUPFAM" id="SSF52833">
    <property type="entry name" value="Thioredoxin-like"/>
    <property type="match status" value="1"/>
</dbReference>
<keyword evidence="1" id="KW-1133">Transmembrane helix</keyword>
<reference evidence="3 4" key="1">
    <citation type="submission" date="2018-09" db="EMBL/GenBank/DDBJ databases">
        <title>Whole genome sequencing of Microbacterium oryzae strain MB-10T.</title>
        <authorList>
            <person name="Das S.K."/>
        </authorList>
    </citation>
    <scope>NUCLEOTIDE SEQUENCE [LARGE SCALE GENOMIC DNA]</scope>
    <source>
        <strain evidence="3 4">MB-10</strain>
    </source>
</reference>
<feature type="domain" description="Thioredoxin-like fold" evidence="2">
    <location>
        <begin position="61"/>
        <end position="213"/>
    </location>
</feature>
<dbReference type="AlphaFoldDB" id="A0A6I6E0P8"/>
<proteinExistence type="predicted"/>
<dbReference type="Proteomes" id="UP000422989">
    <property type="component" value="Chromosome"/>
</dbReference>
<accession>A0A6I6E0P8</accession>
<dbReference type="InterPro" id="IPR036249">
    <property type="entry name" value="Thioredoxin-like_sf"/>
</dbReference>
<feature type="transmembrane region" description="Helical" evidence="1">
    <location>
        <begin position="12"/>
        <end position="32"/>
    </location>
</feature>
<evidence type="ECO:0000259" key="2">
    <source>
        <dbReference type="Pfam" id="PF13462"/>
    </source>
</evidence>
<keyword evidence="1" id="KW-0812">Transmembrane</keyword>
<evidence type="ECO:0000313" key="4">
    <source>
        <dbReference type="Proteomes" id="UP000422989"/>
    </source>
</evidence>
<keyword evidence="1" id="KW-0472">Membrane</keyword>
<name>A0A6I6E0P8_9MICO</name>
<evidence type="ECO:0000256" key="1">
    <source>
        <dbReference type="SAM" id="Phobius"/>
    </source>
</evidence>
<dbReference type="Pfam" id="PF13462">
    <property type="entry name" value="Thioredoxin_4"/>
    <property type="match status" value="1"/>
</dbReference>
<organism evidence="3 4">
    <name type="scientific">Microbacterium oryzae</name>
    <dbReference type="NCBI Taxonomy" id="743009"/>
    <lineage>
        <taxon>Bacteria</taxon>
        <taxon>Bacillati</taxon>
        <taxon>Actinomycetota</taxon>
        <taxon>Actinomycetes</taxon>
        <taxon>Micrococcales</taxon>
        <taxon>Microbacteriaceae</taxon>
        <taxon>Microbacterium</taxon>
    </lineage>
</organism>
<sequence length="229" mass="24198">MMATPGKKTNWFAIVISLIVVVAIVGVGALVVTMNNAATAPAEAPAAGVVNEETGGISIGDGPDVIEEYVDFMCPYCSQYWEGYSEYVGEKVKAGEATLVIHPISILDNASQGTQYSTRAASAAYCVAETNPDAFYSYVDRLFDNQPAESSKGLSDDELAKFADEVGAGDAASCIADHEYSDYVAERTEETPIAPGAGGISTPTIMVNDEFVQLTFQGPETDLEPLLAK</sequence>